<evidence type="ECO:0000313" key="7">
    <source>
        <dbReference type="EMBL" id="PSC03241.1"/>
    </source>
</evidence>
<dbReference type="Proteomes" id="UP000239772">
    <property type="component" value="Unassembled WGS sequence"/>
</dbReference>
<evidence type="ECO:0000256" key="2">
    <source>
        <dbReference type="ARBA" id="ARBA00029447"/>
    </source>
</evidence>
<evidence type="ECO:0000256" key="3">
    <source>
        <dbReference type="PROSITE-ProRule" id="PRU00284"/>
    </source>
</evidence>
<evidence type="ECO:0000256" key="1">
    <source>
        <dbReference type="ARBA" id="ARBA00022500"/>
    </source>
</evidence>
<dbReference type="Gene3D" id="1.10.8.500">
    <property type="entry name" value="HAMP domain in histidine kinase"/>
    <property type="match status" value="1"/>
</dbReference>
<feature type="domain" description="HAMP" evidence="6">
    <location>
        <begin position="231"/>
        <end position="284"/>
    </location>
</feature>
<organism evidence="7 8">
    <name type="scientific">Alsobacter soli</name>
    <dbReference type="NCBI Taxonomy" id="2109933"/>
    <lineage>
        <taxon>Bacteria</taxon>
        <taxon>Pseudomonadati</taxon>
        <taxon>Pseudomonadota</taxon>
        <taxon>Alphaproteobacteria</taxon>
        <taxon>Hyphomicrobiales</taxon>
        <taxon>Alsobacteraceae</taxon>
        <taxon>Alsobacter</taxon>
    </lineage>
</organism>
<dbReference type="SUPFAM" id="SSF58104">
    <property type="entry name" value="Methyl-accepting chemotaxis protein (MCP) signaling domain"/>
    <property type="match status" value="1"/>
</dbReference>
<evidence type="ECO:0000259" key="5">
    <source>
        <dbReference type="PROSITE" id="PS50111"/>
    </source>
</evidence>
<dbReference type="EMBL" id="PVZS01000029">
    <property type="protein sequence ID" value="PSC03241.1"/>
    <property type="molecule type" value="Genomic_DNA"/>
</dbReference>
<dbReference type="SUPFAM" id="SSF158472">
    <property type="entry name" value="HAMP domain-like"/>
    <property type="match status" value="1"/>
</dbReference>
<dbReference type="GO" id="GO:0016020">
    <property type="term" value="C:membrane"/>
    <property type="evidence" value="ECO:0007669"/>
    <property type="project" value="InterPro"/>
</dbReference>
<name>A0A2T1HNQ8_9HYPH</name>
<reference evidence="8" key="1">
    <citation type="submission" date="2018-03" db="EMBL/GenBank/DDBJ databases">
        <authorList>
            <person name="Sun L."/>
            <person name="Liu H."/>
            <person name="Chen W."/>
            <person name="Huang K."/>
            <person name="Liu W."/>
            <person name="Gao X."/>
        </authorList>
    </citation>
    <scope>NUCLEOTIDE SEQUENCE [LARGE SCALE GENOMIC DNA]</scope>
    <source>
        <strain evidence="8">SH9</strain>
    </source>
</reference>
<keyword evidence="3" id="KW-0807">Transducer</keyword>
<keyword evidence="4" id="KW-1133">Transmembrane helix</keyword>
<dbReference type="InterPro" id="IPR004089">
    <property type="entry name" value="MCPsignal_dom"/>
</dbReference>
<feature type="domain" description="HAMP" evidence="6">
    <location>
        <begin position="348"/>
        <end position="400"/>
    </location>
</feature>
<dbReference type="InterPro" id="IPR051310">
    <property type="entry name" value="MCP_chemotaxis"/>
</dbReference>
<evidence type="ECO:0000256" key="4">
    <source>
        <dbReference type="SAM" id="Phobius"/>
    </source>
</evidence>
<keyword evidence="1" id="KW-0145">Chemotaxis</keyword>
<dbReference type="PANTHER" id="PTHR43531:SF11">
    <property type="entry name" value="METHYL-ACCEPTING CHEMOTAXIS PROTEIN 3"/>
    <property type="match status" value="1"/>
</dbReference>
<dbReference type="Pfam" id="PF00015">
    <property type="entry name" value="MCPsignal"/>
    <property type="match status" value="1"/>
</dbReference>
<dbReference type="SMART" id="SM00304">
    <property type="entry name" value="HAMP"/>
    <property type="match status" value="2"/>
</dbReference>
<keyword evidence="4" id="KW-0472">Membrane</keyword>
<proteinExistence type="inferred from homology"/>
<sequence length="670" mass="70847">MAVLENTMLDIKNQLLAWMNSSDASRVHWGEGPLMSFRSLKFRIIVILAPVLTLLLLGALLFLFVKQQSAIAQSEEAKVQATVQILAEAAANAVLVSNLTAMESLLKAAQLDADFEAGLIGESARYMAMKIQRPGAEPISEKALATQIGGKPEAVLAKYPERKITIPGDHSNLTLFALLDDMDRSKIVGYGAVRHSTLRSEARLRADVVVAAVTAGGVVLSVLGALYVIVAWQTGPLAQLAQVTRKLAAGDHSADVDMQGRQDEIGAMAAALAVFREKAVALVASERAREEMSESARATKAHMMQELKAAFGLAVEAACRGRFDAMIERDFSDPEMRELRDGLNALLTQLTEQFRDVLAVLRAIEAGDLGARVEGAREGVFSELQHGLNMMADSLAATLTRVRDATAKAEMSASEIAAGAADLSRQSEQQAAQIAQTTEMAARIAQSVDASARACNQAAEKAERAASSARRGGEVAALAQAAMERIEGNSSKISDITSVINGIAFQTNLLALNASVEAARAGEAGKGFAVVAAEVRTLAQRSTEASKHISDLLSSSAEEVAQGGELVRQVGEALALLVEAGEDVLGTVAGFVRSAQEQAQGIGAISQTMRDLDAMTHRNTRVAEEGAASATALREQIVALQSLVERYGSDNGLIASKAGRRPQRPMALSA</sequence>
<dbReference type="InterPro" id="IPR003660">
    <property type="entry name" value="HAMP_dom"/>
</dbReference>
<dbReference type="CDD" id="cd06225">
    <property type="entry name" value="HAMP"/>
    <property type="match status" value="1"/>
</dbReference>
<dbReference type="GO" id="GO:0006935">
    <property type="term" value="P:chemotaxis"/>
    <property type="evidence" value="ECO:0007669"/>
    <property type="project" value="UniProtKB-KW"/>
</dbReference>
<evidence type="ECO:0008006" key="9">
    <source>
        <dbReference type="Google" id="ProtNLM"/>
    </source>
</evidence>
<protein>
    <recommendedName>
        <fullName evidence="9">Methyl-accepting chemotaxis protein</fullName>
    </recommendedName>
</protein>
<keyword evidence="8" id="KW-1185">Reference proteome</keyword>
<feature type="transmembrane region" description="Helical" evidence="4">
    <location>
        <begin position="42"/>
        <end position="65"/>
    </location>
</feature>
<feature type="transmembrane region" description="Helical" evidence="4">
    <location>
        <begin position="208"/>
        <end position="232"/>
    </location>
</feature>
<feature type="domain" description="Methyl-accepting transducer" evidence="5">
    <location>
        <begin position="405"/>
        <end position="634"/>
    </location>
</feature>
<accession>A0A2T1HNQ8</accession>
<keyword evidence="4" id="KW-0812">Transmembrane</keyword>
<comment type="caution">
    <text evidence="7">The sequence shown here is derived from an EMBL/GenBank/DDBJ whole genome shotgun (WGS) entry which is preliminary data.</text>
</comment>
<dbReference type="PANTHER" id="PTHR43531">
    <property type="entry name" value="PROTEIN ICFG"/>
    <property type="match status" value="1"/>
</dbReference>
<dbReference type="Pfam" id="PF00672">
    <property type="entry name" value="HAMP"/>
    <property type="match status" value="1"/>
</dbReference>
<evidence type="ECO:0000259" key="6">
    <source>
        <dbReference type="PROSITE" id="PS50885"/>
    </source>
</evidence>
<dbReference type="Gene3D" id="1.10.287.950">
    <property type="entry name" value="Methyl-accepting chemotaxis protein"/>
    <property type="match status" value="1"/>
</dbReference>
<dbReference type="PROSITE" id="PS50111">
    <property type="entry name" value="CHEMOTAXIS_TRANSDUC_2"/>
    <property type="match status" value="1"/>
</dbReference>
<gene>
    <name evidence="7" type="ORF">SLNSH_20070</name>
</gene>
<dbReference type="GO" id="GO:0007165">
    <property type="term" value="P:signal transduction"/>
    <property type="evidence" value="ECO:0007669"/>
    <property type="project" value="UniProtKB-KW"/>
</dbReference>
<dbReference type="AlphaFoldDB" id="A0A2T1HNQ8"/>
<dbReference type="PROSITE" id="PS50885">
    <property type="entry name" value="HAMP"/>
    <property type="match status" value="2"/>
</dbReference>
<dbReference type="SMART" id="SM00283">
    <property type="entry name" value="MA"/>
    <property type="match status" value="1"/>
</dbReference>
<comment type="similarity">
    <text evidence="2">Belongs to the methyl-accepting chemotaxis (MCP) protein family.</text>
</comment>
<evidence type="ECO:0000313" key="8">
    <source>
        <dbReference type="Proteomes" id="UP000239772"/>
    </source>
</evidence>